<protein>
    <submittedName>
        <fullName evidence="1">Uncharacterized protein</fullName>
    </submittedName>
</protein>
<evidence type="ECO:0000313" key="1">
    <source>
        <dbReference type="EMBL" id="KKM16065.1"/>
    </source>
</evidence>
<comment type="caution">
    <text evidence="1">The sequence shown here is derived from an EMBL/GenBank/DDBJ whole genome shotgun (WGS) entry which is preliminary data.</text>
</comment>
<proteinExistence type="predicted"/>
<gene>
    <name evidence="1" type="ORF">LCGC14_1689660</name>
</gene>
<reference evidence="1" key="1">
    <citation type="journal article" date="2015" name="Nature">
        <title>Complex archaea that bridge the gap between prokaryotes and eukaryotes.</title>
        <authorList>
            <person name="Spang A."/>
            <person name="Saw J.H."/>
            <person name="Jorgensen S.L."/>
            <person name="Zaremba-Niedzwiedzka K."/>
            <person name="Martijn J."/>
            <person name="Lind A.E."/>
            <person name="van Eijk R."/>
            <person name="Schleper C."/>
            <person name="Guy L."/>
            <person name="Ettema T.J."/>
        </authorList>
    </citation>
    <scope>NUCLEOTIDE SEQUENCE</scope>
</reference>
<dbReference type="AlphaFoldDB" id="A0A0F9KLC6"/>
<dbReference type="EMBL" id="LAZR01014761">
    <property type="protein sequence ID" value="KKM16065.1"/>
    <property type="molecule type" value="Genomic_DNA"/>
</dbReference>
<organism evidence="1">
    <name type="scientific">marine sediment metagenome</name>
    <dbReference type="NCBI Taxonomy" id="412755"/>
    <lineage>
        <taxon>unclassified sequences</taxon>
        <taxon>metagenomes</taxon>
        <taxon>ecological metagenomes</taxon>
    </lineage>
</organism>
<accession>A0A0F9KLC6</accession>
<sequence>MNWTYFYLCRALDFLAVVFVQEDFTTLPVQVREDIIGAYGELTQIRDSINRSENPPGSAGLPTPP</sequence>
<name>A0A0F9KLC6_9ZZZZ</name>